<dbReference type="Proteomes" id="UP001599542">
    <property type="component" value="Unassembled WGS sequence"/>
</dbReference>
<dbReference type="PANTHER" id="PTHR48079">
    <property type="entry name" value="PROTEIN YEEZ"/>
    <property type="match status" value="1"/>
</dbReference>
<dbReference type="CDD" id="cd05262">
    <property type="entry name" value="SDR_a7"/>
    <property type="match status" value="1"/>
</dbReference>
<proteinExistence type="predicted"/>
<feature type="domain" description="NAD-dependent epimerase/dehydratase" evidence="1">
    <location>
        <begin position="3"/>
        <end position="215"/>
    </location>
</feature>
<evidence type="ECO:0000313" key="3">
    <source>
        <dbReference type="Proteomes" id="UP001599542"/>
    </source>
</evidence>
<name>A0ABW6GTR7_9ACTN</name>
<protein>
    <submittedName>
        <fullName evidence="2">SDR family oxidoreductase</fullName>
    </submittedName>
</protein>
<organism evidence="2 3">
    <name type="scientific">Kitasatospora phosalacinea</name>
    <dbReference type="NCBI Taxonomy" id="2065"/>
    <lineage>
        <taxon>Bacteria</taxon>
        <taxon>Bacillati</taxon>
        <taxon>Actinomycetota</taxon>
        <taxon>Actinomycetes</taxon>
        <taxon>Kitasatosporales</taxon>
        <taxon>Streptomycetaceae</taxon>
        <taxon>Kitasatospora</taxon>
    </lineage>
</organism>
<dbReference type="EMBL" id="JBHYPX010000069">
    <property type="protein sequence ID" value="MFE1355863.1"/>
    <property type="molecule type" value="Genomic_DNA"/>
</dbReference>
<evidence type="ECO:0000259" key="1">
    <source>
        <dbReference type="Pfam" id="PF01370"/>
    </source>
</evidence>
<dbReference type="InterPro" id="IPR036291">
    <property type="entry name" value="NAD(P)-bd_dom_sf"/>
</dbReference>
<dbReference type="PANTHER" id="PTHR48079:SF6">
    <property type="entry name" value="NAD(P)-BINDING DOMAIN-CONTAINING PROTEIN-RELATED"/>
    <property type="match status" value="1"/>
</dbReference>
<sequence length="300" mass="31120">MHVFVTGATGHLGSALVPDLLAAGHRVTGLARSDASAAALTTLGADVRRGDLDDLDALRAAAAAADGVVHLAFKHEAMLGGDYAGAMADDLKAVRALVEALAGTGKPLVGTGGTGGGSAPGQVSLESRVTPGAPRTEAEQALVDAAADGVRTSVVRLPPVVHSPLDRHGFVPLLIRTARTTGTSGYLGDGTNRWPAVHTLDAARLYRLALEHAPAGTRLHAVDDEGVPFREIAERIGIRLGLPTAPVPEADAPAHFGFLARLVPLDLPTSAEATRTLLDWHPTHPGLLDDLDQDHYFTEH</sequence>
<dbReference type="Gene3D" id="3.40.50.720">
    <property type="entry name" value="NAD(P)-binding Rossmann-like Domain"/>
    <property type="match status" value="1"/>
</dbReference>
<dbReference type="Pfam" id="PF01370">
    <property type="entry name" value="Epimerase"/>
    <property type="match status" value="1"/>
</dbReference>
<keyword evidence="3" id="KW-1185">Reference proteome</keyword>
<accession>A0ABW6GTR7</accession>
<evidence type="ECO:0000313" key="2">
    <source>
        <dbReference type="EMBL" id="MFE1355863.1"/>
    </source>
</evidence>
<dbReference type="InterPro" id="IPR051783">
    <property type="entry name" value="NAD(P)-dependent_oxidoreduct"/>
</dbReference>
<dbReference type="InterPro" id="IPR001509">
    <property type="entry name" value="Epimerase_deHydtase"/>
</dbReference>
<reference evidence="2 3" key="1">
    <citation type="submission" date="2024-09" db="EMBL/GenBank/DDBJ databases">
        <title>The Natural Products Discovery Center: Release of the First 8490 Sequenced Strains for Exploring Actinobacteria Biosynthetic Diversity.</title>
        <authorList>
            <person name="Kalkreuter E."/>
            <person name="Kautsar S.A."/>
            <person name="Yang D."/>
            <person name="Bader C.D."/>
            <person name="Teijaro C.N."/>
            <person name="Fluegel L."/>
            <person name="Davis C.M."/>
            <person name="Simpson J.R."/>
            <person name="Lauterbach L."/>
            <person name="Steele A.D."/>
            <person name="Gui C."/>
            <person name="Meng S."/>
            <person name="Li G."/>
            <person name="Viehrig K."/>
            <person name="Ye F."/>
            <person name="Su P."/>
            <person name="Kiefer A.F."/>
            <person name="Nichols A."/>
            <person name="Cepeda A.J."/>
            <person name="Yan W."/>
            <person name="Fan B."/>
            <person name="Jiang Y."/>
            <person name="Adhikari A."/>
            <person name="Zheng C.-J."/>
            <person name="Schuster L."/>
            <person name="Cowan T.M."/>
            <person name="Smanski M.J."/>
            <person name="Chevrette M.G."/>
            <person name="De Carvalho L.P.S."/>
            <person name="Shen B."/>
        </authorList>
    </citation>
    <scope>NUCLEOTIDE SEQUENCE [LARGE SCALE GENOMIC DNA]</scope>
    <source>
        <strain evidence="2 3">NPDC058753</strain>
    </source>
</reference>
<dbReference type="RefSeq" id="WP_380323739.1">
    <property type="nucleotide sequence ID" value="NZ_JBHYPW010000022.1"/>
</dbReference>
<comment type="caution">
    <text evidence="2">The sequence shown here is derived from an EMBL/GenBank/DDBJ whole genome shotgun (WGS) entry which is preliminary data.</text>
</comment>
<dbReference type="SUPFAM" id="SSF51735">
    <property type="entry name" value="NAD(P)-binding Rossmann-fold domains"/>
    <property type="match status" value="1"/>
</dbReference>
<gene>
    <name evidence="2" type="ORF">ACFW6T_28195</name>
</gene>